<dbReference type="EMBL" id="QFWV02000008">
    <property type="protein sequence ID" value="RKF05578.1"/>
    <property type="molecule type" value="Genomic_DNA"/>
</dbReference>
<dbReference type="RefSeq" id="WP_109766213.1">
    <property type="nucleotide sequence ID" value="NZ_CP159474.1"/>
</dbReference>
<evidence type="ECO:0000313" key="2">
    <source>
        <dbReference type="Proteomes" id="UP000246132"/>
    </source>
</evidence>
<accession>A0A3A8A859</accession>
<proteinExistence type="predicted"/>
<dbReference type="Proteomes" id="UP000246132">
    <property type="component" value="Unassembled WGS sequence"/>
</dbReference>
<name>A0A3A8A859_9HYPH</name>
<keyword evidence="2" id="KW-1185">Reference proteome</keyword>
<protein>
    <submittedName>
        <fullName evidence="1">Uncharacterized protein</fullName>
    </submittedName>
</protein>
<comment type="caution">
    <text evidence="1">The sequence shown here is derived from an EMBL/GenBank/DDBJ whole genome shotgun (WGS) entry which is preliminary data.</text>
</comment>
<sequence length="101" mass="11067">MSLIGLIARTREDVPCTVEINNTFEQLGAHLRFDNGVGVEPGDEVLVHGAPVSVPYGETATFERTATITRASALERAWTRATGDFEFMELCEFSFSEEAAL</sequence>
<reference evidence="1 2" key="1">
    <citation type="journal article" date="2018" name="Int. J. Syst. Bacteriol.">
        <title>Oceaniradius stylonemae gen. nov., sp. nov., isolated from a red alga, Stylonema cornu-cervi.</title>
        <authorList>
            <person name="Jeong S."/>
        </authorList>
    </citation>
    <scope>NUCLEOTIDE SEQUENCE [LARGE SCALE GENOMIC DNA]</scope>
    <source>
        <strain evidence="1 2">StC1</strain>
    </source>
</reference>
<organism evidence="1 2">
    <name type="scientific">Oceaniradius stylonematis</name>
    <dbReference type="NCBI Taxonomy" id="2184161"/>
    <lineage>
        <taxon>Bacteria</taxon>
        <taxon>Pseudomonadati</taxon>
        <taxon>Pseudomonadota</taxon>
        <taxon>Alphaproteobacteria</taxon>
        <taxon>Hyphomicrobiales</taxon>
        <taxon>Ahrensiaceae</taxon>
        <taxon>Oceaniradius</taxon>
    </lineage>
</organism>
<gene>
    <name evidence="1" type="ORF">DEM25_013200</name>
</gene>
<dbReference type="OrthoDB" id="7507446at2"/>
<dbReference type="AlphaFoldDB" id="A0A3A8A859"/>
<evidence type="ECO:0000313" key="1">
    <source>
        <dbReference type="EMBL" id="RKF05578.1"/>
    </source>
</evidence>